<dbReference type="AlphaFoldDB" id="A0A1S2G6H0"/>
<proteinExistence type="predicted"/>
<sequence>MNGEQLHQLAIEAARNLPFSEQTHPFGPEYEVFKILEKMFMLTVEVSGVKMINVKCDPYKSQEYQELYPFIIPGYHMNKKHWISIKPHKNLTSDFLRDLIRDSYDLVVKKASCERSEKIKQPII</sequence>
<accession>A0A1S2G6H0</accession>
<name>A0A1S2G6H0_ACIBA</name>
<organism evidence="1 2">
    <name type="scientific">Acinetobacter baumannii</name>
    <dbReference type="NCBI Taxonomy" id="470"/>
    <lineage>
        <taxon>Bacteria</taxon>
        <taxon>Pseudomonadati</taxon>
        <taxon>Pseudomonadota</taxon>
        <taxon>Gammaproteobacteria</taxon>
        <taxon>Moraxellales</taxon>
        <taxon>Moraxellaceae</taxon>
        <taxon>Acinetobacter</taxon>
        <taxon>Acinetobacter calcoaceticus/baumannii complex</taxon>
    </lineage>
</organism>
<dbReference type="Proteomes" id="UP000269597">
    <property type="component" value="Unassembled WGS sequence"/>
</dbReference>
<dbReference type="InterPro" id="IPR007351">
    <property type="entry name" value="YjbR"/>
</dbReference>
<dbReference type="PANTHER" id="PTHR35145:SF1">
    <property type="entry name" value="CYTOPLASMIC PROTEIN"/>
    <property type="match status" value="1"/>
</dbReference>
<dbReference type="Gene3D" id="3.90.1150.30">
    <property type="match status" value="1"/>
</dbReference>
<dbReference type="InterPro" id="IPR038056">
    <property type="entry name" value="YjbR-like_sf"/>
</dbReference>
<comment type="caution">
    <text evidence="1">The sequence shown here is derived from an EMBL/GenBank/DDBJ whole genome shotgun (WGS) entry which is preliminary data.</text>
</comment>
<dbReference type="EMBL" id="RFBY01000071">
    <property type="protein sequence ID" value="RSP71376.1"/>
    <property type="molecule type" value="Genomic_DNA"/>
</dbReference>
<protein>
    <submittedName>
        <fullName evidence="1">Uncharacterized protein</fullName>
    </submittedName>
</protein>
<dbReference type="Pfam" id="PF04237">
    <property type="entry name" value="YjbR"/>
    <property type="match status" value="1"/>
</dbReference>
<evidence type="ECO:0000313" key="1">
    <source>
        <dbReference type="EMBL" id="RSP71376.1"/>
    </source>
</evidence>
<dbReference type="PANTHER" id="PTHR35145">
    <property type="entry name" value="CYTOPLASMIC PROTEIN-RELATED"/>
    <property type="match status" value="1"/>
</dbReference>
<dbReference type="InterPro" id="IPR058532">
    <property type="entry name" value="YjbR/MT2646/Rv2570-like"/>
</dbReference>
<reference evidence="1 2" key="1">
    <citation type="submission" date="2018-10" db="EMBL/GenBank/DDBJ databases">
        <title>GWAS and RNA-Seq identify cryptic mechanisms of antimicrobial resistance in Acinetobacter baumannii.</title>
        <authorList>
            <person name="Sahl J.W."/>
        </authorList>
    </citation>
    <scope>NUCLEOTIDE SEQUENCE [LARGE SCALE GENOMIC DNA]</scope>
    <source>
        <strain evidence="1 2">TG31299</strain>
    </source>
</reference>
<gene>
    <name evidence="1" type="ORF">EA722_16380</name>
</gene>
<dbReference type="SUPFAM" id="SSF142906">
    <property type="entry name" value="YjbR-like"/>
    <property type="match status" value="1"/>
</dbReference>
<evidence type="ECO:0000313" key="2">
    <source>
        <dbReference type="Proteomes" id="UP000269597"/>
    </source>
</evidence>